<sequence>MSDTKQPGTSARKWTEDGRLYLWGGTISAIISWVLIPLFGLFAVFSGYKLYGDDGRTVSPLLIAGLGAIGFASWVVYLFSLL</sequence>
<dbReference type="OrthoDB" id="345989at2157"/>
<dbReference type="RefSeq" id="WP_097007690.1">
    <property type="nucleotide sequence ID" value="NZ_OBEJ01000001.1"/>
</dbReference>
<dbReference type="EMBL" id="OBEJ01000001">
    <property type="protein sequence ID" value="SNZ04832.1"/>
    <property type="molecule type" value="Genomic_DNA"/>
</dbReference>
<dbReference type="Proteomes" id="UP000219453">
    <property type="component" value="Unassembled WGS sequence"/>
</dbReference>
<feature type="transmembrane region" description="Helical" evidence="1">
    <location>
        <begin position="20"/>
        <end position="45"/>
    </location>
</feature>
<evidence type="ECO:0000256" key="1">
    <source>
        <dbReference type="SAM" id="Phobius"/>
    </source>
</evidence>
<dbReference type="AlphaFoldDB" id="A0A285N5V8"/>
<keyword evidence="1" id="KW-0472">Membrane</keyword>
<proteinExistence type="predicted"/>
<protein>
    <submittedName>
        <fullName evidence="2">Uncharacterized protein</fullName>
    </submittedName>
</protein>
<reference evidence="2 3" key="1">
    <citation type="submission" date="2017-09" db="EMBL/GenBank/DDBJ databases">
        <authorList>
            <person name="Ehlers B."/>
            <person name="Leendertz F.H."/>
        </authorList>
    </citation>
    <scope>NUCLEOTIDE SEQUENCE [LARGE SCALE GENOMIC DNA]</scope>
    <source>
        <strain evidence="2 3">DSM 27208</strain>
    </source>
</reference>
<feature type="transmembrane region" description="Helical" evidence="1">
    <location>
        <begin position="57"/>
        <end position="79"/>
    </location>
</feature>
<accession>A0A285N5V8</accession>
<keyword evidence="3" id="KW-1185">Reference proteome</keyword>
<keyword evidence="1" id="KW-0812">Transmembrane</keyword>
<organism evidence="2 3">
    <name type="scientific">Natronoarchaeum philippinense</name>
    <dbReference type="NCBI Taxonomy" id="558529"/>
    <lineage>
        <taxon>Archaea</taxon>
        <taxon>Methanobacteriati</taxon>
        <taxon>Methanobacteriota</taxon>
        <taxon>Stenosarchaea group</taxon>
        <taxon>Halobacteria</taxon>
        <taxon>Halobacteriales</taxon>
        <taxon>Natronoarchaeaceae</taxon>
    </lineage>
</organism>
<evidence type="ECO:0000313" key="2">
    <source>
        <dbReference type="EMBL" id="SNZ04832.1"/>
    </source>
</evidence>
<evidence type="ECO:0000313" key="3">
    <source>
        <dbReference type="Proteomes" id="UP000219453"/>
    </source>
</evidence>
<name>A0A285N5V8_NATPI</name>
<gene>
    <name evidence="2" type="ORF">SAMN06269185_0693</name>
</gene>
<keyword evidence="1" id="KW-1133">Transmembrane helix</keyword>